<evidence type="ECO:0000256" key="3">
    <source>
        <dbReference type="ARBA" id="ARBA00022679"/>
    </source>
</evidence>
<dbReference type="Proteomes" id="UP000510643">
    <property type="component" value="Chromosome"/>
</dbReference>
<evidence type="ECO:0000313" key="6">
    <source>
        <dbReference type="Proteomes" id="UP000510643"/>
    </source>
</evidence>
<sequence>MNNYENLQKVLKEIFEMDKADLDFGIYRIMKQKRDQVMDFIDRKLPKDIKDILAQTQSKDAVSIQAEIDQLGKSLDDAGVARESAPKYIALKAQLENAIDTNDLEQEVFSHLANFFKRYYKDGDFISLRRYKKDVYAIPYEGEEVKLHWANHDQYYIKTSEYLKNYSFKLKDGKSVHFQLKEASTEQNNNKAQGDQERRFAIYEEQPVEVIDGQLYINFTYEQHKKTVKQEDLTKQIFKSLQNNTPNEFLDIFSPYKDINGKTKTRKEDKKDVVCEIIYHHLNSFISRNSFDYFIHKDLGGFLRRELDFYIKNEVLYIDDINTENPAFFTAQLSKIKALKTVATKIITFLAQIEDFQKKLWLKKKFVISTNYCITLDRIPAKYYPEIVANQAQLDEWKELFDVTLSPSKGPEALKEEPYLVLDTKHFSEEFKDKLLAEFDNLDEETNGLLINSENLQALNVMQEKYKEKIKTVYIDPPYNTDGDGFCYKDSFRDSSWCSMLYDRLSYTKPLQKIDSSLFCSIDEIEHHNLHNLLCNEYGKENYLGDFVWSAGRKNDSKYISVSHEYMKVFVLNKEYLKQNKIEWKQKKKGLDDIYKEYNRLVKLFKEDYQTITLELKKWFKSLPESHPSKAHKHYSVVDKNGIYFPSDISWPGGGGPKYDILHPITKKYVKIPSRGWITNEITLKDWIDKGMVHFNEDENSVPCLKTYLIDREFQAPYSVIYQDGRGATKRVRHILNQSNFGYPKDENVLLDTFKMVLDSNDTIIDYFAGTATTGHATIKLNRADQGNRKYILVEMGTYFNTVTKPRIQKVIYSDNWKNGKPQDKIGISQMFKYQVLESYEDALNNLQLPNKTNAALLNFEEQAQEEYLLNYMLDVETQDHLFNVQMFRNPFNYQLKVTENNELVPTKVDLVETFNYLIGLYVERVQRVGDIKFVEGKTREGIKTLVIWRNLETTSNEETAQRFRKIYDSVRSSEFDQIYINGDHHFDNMRTGEDTFKVKLIEETFFKQMFNVSEL</sequence>
<dbReference type="EMBL" id="CP040908">
    <property type="protein sequence ID" value="QLL57936.1"/>
    <property type="molecule type" value="Genomic_DNA"/>
</dbReference>
<gene>
    <name evidence="5" type="ORF">FH779_07525</name>
</gene>
<dbReference type="AlphaFoldDB" id="A0A7H9DT74"/>
<dbReference type="RefSeq" id="WP_180906603.1">
    <property type="nucleotide sequence ID" value="NZ_CP040908.1"/>
</dbReference>
<dbReference type="PROSITE" id="PS00092">
    <property type="entry name" value="N6_MTASE"/>
    <property type="match status" value="1"/>
</dbReference>
<dbReference type="Pfam" id="PF01555">
    <property type="entry name" value="N6_N4_Mtase"/>
    <property type="match status" value="1"/>
</dbReference>
<dbReference type="GeneID" id="78401297"/>
<dbReference type="GO" id="GO:0032259">
    <property type="term" value="P:methylation"/>
    <property type="evidence" value="ECO:0007669"/>
    <property type="project" value="UniProtKB-KW"/>
</dbReference>
<reference evidence="5 6" key="1">
    <citation type="submission" date="2019-06" db="EMBL/GenBank/DDBJ databases">
        <title>Emergence of pandrug resistant Empedobacter falsenii in China.</title>
        <authorList>
            <person name="Dong N."/>
            <person name="Chen S."/>
            <person name="Zhang R."/>
        </authorList>
    </citation>
    <scope>NUCLEOTIDE SEQUENCE [LARGE SCALE GENOMIC DNA]</scope>
    <source>
        <strain evidence="5 6">1681-1</strain>
    </source>
</reference>
<organism evidence="5 6">
    <name type="scientific">Empedobacter falsenii</name>
    <dbReference type="NCBI Taxonomy" id="343874"/>
    <lineage>
        <taxon>Bacteria</taxon>
        <taxon>Pseudomonadati</taxon>
        <taxon>Bacteroidota</taxon>
        <taxon>Flavobacteriia</taxon>
        <taxon>Flavobacteriales</taxon>
        <taxon>Weeksellaceae</taxon>
        <taxon>Empedobacter</taxon>
    </lineage>
</organism>
<dbReference type="PRINTS" id="PR00508">
    <property type="entry name" value="S21N4MTFRASE"/>
</dbReference>
<evidence type="ECO:0000259" key="4">
    <source>
        <dbReference type="Pfam" id="PF01555"/>
    </source>
</evidence>
<dbReference type="SUPFAM" id="SSF53335">
    <property type="entry name" value="S-adenosyl-L-methionine-dependent methyltransferases"/>
    <property type="match status" value="1"/>
</dbReference>
<evidence type="ECO:0000256" key="1">
    <source>
        <dbReference type="ARBA" id="ARBA00006594"/>
    </source>
</evidence>
<comment type="similarity">
    <text evidence="1">Belongs to the N(4)/N(6)-methyltransferase family.</text>
</comment>
<dbReference type="InterPro" id="IPR002052">
    <property type="entry name" value="DNA_methylase_N6_adenine_CS"/>
</dbReference>
<dbReference type="Gene3D" id="3.40.50.150">
    <property type="entry name" value="Vaccinia Virus protein VP39"/>
    <property type="match status" value="1"/>
</dbReference>
<feature type="domain" description="DNA methylase N-4/N-6" evidence="4">
    <location>
        <begin position="470"/>
        <end position="798"/>
    </location>
</feature>
<accession>A0A7H9DT74</accession>
<dbReference type="GO" id="GO:0008170">
    <property type="term" value="F:N-methyltransferase activity"/>
    <property type="evidence" value="ECO:0007669"/>
    <property type="project" value="InterPro"/>
</dbReference>
<dbReference type="KEGG" id="efal:FH779_07525"/>
<evidence type="ECO:0000256" key="2">
    <source>
        <dbReference type="ARBA" id="ARBA00022603"/>
    </source>
</evidence>
<dbReference type="InterPro" id="IPR029063">
    <property type="entry name" value="SAM-dependent_MTases_sf"/>
</dbReference>
<keyword evidence="3 5" id="KW-0808">Transferase</keyword>
<protein>
    <submittedName>
        <fullName evidence="5">Site-specific DNA-methyltransferase</fullName>
    </submittedName>
</protein>
<dbReference type="REBASE" id="413089">
    <property type="entry name" value="M.Efa16811ORF7525P"/>
</dbReference>
<evidence type="ECO:0000313" key="5">
    <source>
        <dbReference type="EMBL" id="QLL57936.1"/>
    </source>
</evidence>
<keyword evidence="6" id="KW-1185">Reference proteome</keyword>
<keyword evidence="2 5" id="KW-0489">Methyltransferase</keyword>
<dbReference type="InterPro" id="IPR002941">
    <property type="entry name" value="DNA_methylase_N4/N6"/>
</dbReference>
<proteinExistence type="inferred from homology"/>
<name>A0A7H9DT74_9FLAO</name>
<dbReference type="GO" id="GO:0003677">
    <property type="term" value="F:DNA binding"/>
    <property type="evidence" value="ECO:0007669"/>
    <property type="project" value="InterPro"/>
</dbReference>
<dbReference type="InterPro" id="IPR001091">
    <property type="entry name" value="RM_Methyltransferase"/>
</dbReference>